<dbReference type="Pfam" id="PF06570">
    <property type="entry name" value="DUF1129"/>
    <property type="match status" value="1"/>
</dbReference>
<keyword evidence="2" id="KW-1133">Transmembrane helix</keyword>
<feature type="transmembrane region" description="Helical" evidence="2">
    <location>
        <begin position="131"/>
        <end position="148"/>
    </location>
</feature>
<feature type="compositionally biased region" description="Polar residues" evidence="1">
    <location>
        <begin position="11"/>
        <end position="20"/>
    </location>
</feature>
<keyword evidence="2" id="KW-0472">Membrane</keyword>
<dbReference type="EMBL" id="CP084389">
    <property type="protein sequence ID" value="UZX29932.1"/>
    <property type="molecule type" value="Genomic_DNA"/>
</dbReference>
<gene>
    <name evidence="3" type="ORF">LDX53_01455</name>
</gene>
<feature type="transmembrane region" description="Helical" evidence="2">
    <location>
        <begin position="196"/>
        <end position="222"/>
    </location>
</feature>
<dbReference type="InterPro" id="IPR009214">
    <property type="entry name" value="DUF1129"/>
</dbReference>
<keyword evidence="2" id="KW-0812">Transmembrane</keyword>
<evidence type="ECO:0000313" key="3">
    <source>
        <dbReference type="EMBL" id="UZX29932.1"/>
    </source>
</evidence>
<dbReference type="RefSeq" id="WP_046326688.1">
    <property type="nucleotide sequence ID" value="NZ_CP084389.1"/>
</dbReference>
<feature type="transmembrane region" description="Helical" evidence="2">
    <location>
        <begin position="228"/>
        <end position="245"/>
    </location>
</feature>
<reference evidence="3" key="1">
    <citation type="submission" date="2021-09" db="EMBL/GenBank/DDBJ databases">
        <title>Lactobacillus species from Apis mellifera, Switzerland.</title>
        <authorList>
            <person name="Pfister J."/>
            <person name="Brown A."/>
            <person name="Neumann P."/>
            <person name="Collaud A."/>
            <person name="Retschnig G."/>
            <person name="Perreten V."/>
        </authorList>
    </citation>
    <scope>NUCLEOTIDE SEQUENCE</scope>
    <source>
        <strain evidence="3">IBH002</strain>
    </source>
</reference>
<feature type="compositionally biased region" description="Basic and acidic residues" evidence="1">
    <location>
        <begin position="22"/>
        <end position="37"/>
    </location>
</feature>
<feature type="region of interest" description="Disordered" evidence="1">
    <location>
        <begin position="1"/>
        <end position="40"/>
    </location>
</feature>
<feature type="transmembrane region" description="Helical" evidence="2">
    <location>
        <begin position="154"/>
        <end position="175"/>
    </location>
</feature>
<evidence type="ECO:0000256" key="2">
    <source>
        <dbReference type="SAM" id="Phobius"/>
    </source>
</evidence>
<protein>
    <submittedName>
        <fullName evidence="3">DUF1129 domain-containing protein</fullName>
    </submittedName>
</protein>
<dbReference type="Proteomes" id="UP001164557">
    <property type="component" value="Chromosome"/>
</dbReference>
<dbReference type="AlphaFoldDB" id="A0AA47GH59"/>
<organism evidence="3 4">
    <name type="scientific">Lactobacillus helsingborgensis</name>
    <dbReference type="NCBI Taxonomy" id="1218494"/>
    <lineage>
        <taxon>Bacteria</taxon>
        <taxon>Bacillati</taxon>
        <taxon>Bacillota</taxon>
        <taxon>Bacilli</taxon>
        <taxon>Lactobacillales</taxon>
        <taxon>Lactobacillaceae</taxon>
        <taxon>Lactobacillus</taxon>
    </lineage>
</organism>
<dbReference type="SUPFAM" id="SSF103473">
    <property type="entry name" value="MFS general substrate transporter"/>
    <property type="match status" value="1"/>
</dbReference>
<evidence type="ECO:0000313" key="4">
    <source>
        <dbReference type="Proteomes" id="UP001164557"/>
    </source>
</evidence>
<dbReference type="InterPro" id="IPR036259">
    <property type="entry name" value="MFS_trans_sf"/>
</dbReference>
<sequence>MAEKKTEKQTEQANIDINKQQKLKEKVINQNKDDEVKQMTPAELRKQLSNKNSDYVFRLQKELEAQGKMSSEDAQKRIDALLSDLVVAQRHGQPASTYYNMSPKLKAADMLKPKKRKASDIPFWQYATDNAMFYTALFFGLFGLVGLFQKNEKYNPQTGVLTLLVIGVTLGVFMTKYNDWVVPSTGKTKKIPWSKFIWSSILLMVVLFLFLYIVSIPAFRIINPALPAIYNLIIAAAVYGIRWLFRKHYQIIGSAFAPADRSK</sequence>
<proteinExistence type="predicted"/>
<evidence type="ECO:0000256" key="1">
    <source>
        <dbReference type="SAM" id="MobiDB-lite"/>
    </source>
</evidence>
<accession>A0AA47GH59</accession>
<keyword evidence="4" id="KW-1185">Reference proteome</keyword>
<name>A0AA47GH59_9LACO</name>
<feature type="compositionally biased region" description="Basic and acidic residues" evidence="1">
    <location>
        <begin position="1"/>
        <end position="10"/>
    </location>
</feature>